<keyword evidence="2" id="KW-1185">Reference proteome</keyword>
<reference evidence="1" key="1">
    <citation type="journal article" date="2023" name="G3 (Bethesda)">
        <title>A reference genome for the long-term kleptoplast-retaining sea slug Elysia crispata morphotype clarki.</title>
        <authorList>
            <person name="Eastman K.E."/>
            <person name="Pendleton A.L."/>
            <person name="Shaikh M.A."/>
            <person name="Suttiyut T."/>
            <person name="Ogas R."/>
            <person name="Tomko P."/>
            <person name="Gavelis G."/>
            <person name="Widhalm J.R."/>
            <person name="Wisecaver J.H."/>
        </authorList>
    </citation>
    <scope>NUCLEOTIDE SEQUENCE</scope>
    <source>
        <strain evidence="1">ECLA1</strain>
    </source>
</reference>
<dbReference type="AlphaFoldDB" id="A0AAE0Y8H5"/>
<accession>A0AAE0Y8H5</accession>
<dbReference type="Proteomes" id="UP001283361">
    <property type="component" value="Unassembled WGS sequence"/>
</dbReference>
<evidence type="ECO:0000313" key="2">
    <source>
        <dbReference type="Proteomes" id="UP001283361"/>
    </source>
</evidence>
<proteinExistence type="predicted"/>
<organism evidence="1 2">
    <name type="scientific">Elysia crispata</name>
    <name type="common">lettuce slug</name>
    <dbReference type="NCBI Taxonomy" id="231223"/>
    <lineage>
        <taxon>Eukaryota</taxon>
        <taxon>Metazoa</taxon>
        <taxon>Spiralia</taxon>
        <taxon>Lophotrochozoa</taxon>
        <taxon>Mollusca</taxon>
        <taxon>Gastropoda</taxon>
        <taxon>Heterobranchia</taxon>
        <taxon>Euthyneura</taxon>
        <taxon>Panpulmonata</taxon>
        <taxon>Sacoglossa</taxon>
        <taxon>Placobranchoidea</taxon>
        <taxon>Plakobranchidae</taxon>
        <taxon>Elysia</taxon>
    </lineage>
</organism>
<protein>
    <submittedName>
        <fullName evidence="1">Uncharacterized protein</fullName>
    </submittedName>
</protein>
<name>A0AAE0Y8H5_9GAST</name>
<comment type="caution">
    <text evidence="1">The sequence shown here is derived from an EMBL/GenBank/DDBJ whole genome shotgun (WGS) entry which is preliminary data.</text>
</comment>
<sequence length="111" mass="12146">MAAAPTVPVTSVNAQATIRDSYGNSLYHFCHGSEKTLIQNFLGEIAPRVRIAVMGINSGQLSRPAGFIESWTGHYRLQQQEINPRFLATTLSVYPSAGLKLFVRPIHGHAP</sequence>
<dbReference type="EMBL" id="JAWDGP010006680">
    <property type="protein sequence ID" value="KAK3736946.1"/>
    <property type="molecule type" value="Genomic_DNA"/>
</dbReference>
<evidence type="ECO:0000313" key="1">
    <source>
        <dbReference type="EMBL" id="KAK3736946.1"/>
    </source>
</evidence>
<gene>
    <name evidence="1" type="ORF">RRG08_009425</name>
</gene>